<dbReference type="SUPFAM" id="SSF53633">
    <property type="entry name" value="Carbamate kinase-like"/>
    <property type="match status" value="1"/>
</dbReference>
<dbReference type="InterPro" id="IPR000182">
    <property type="entry name" value="GNAT_dom"/>
</dbReference>
<evidence type="ECO:0000256" key="6">
    <source>
        <dbReference type="ARBA" id="ARBA00048372"/>
    </source>
</evidence>
<dbReference type="Gene3D" id="3.40.1160.10">
    <property type="entry name" value="Acetylglutamate kinase-like"/>
    <property type="match status" value="1"/>
</dbReference>
<reference evidence="9" key="1">
    <citation type="submission" date="2021-01" db="EMBL/GenBank/DDBJ databases">
        <authorList>
            <person name="Corre E."/>
            <person name="Pelletier E."/>
            <person name="Niang G."/>
            <person name="Scheremetjew M."/>
            <person name="Finn R."/>
            <person name="Kale V."/>
            <person name="Holt S."/>
            <person name="Cochrane G."/>
            <person name="Meng A."/>
            <person name="Brown T."/>
            <person name="Cohen L."/>
        </authorList>
    </citation>
    <scope>NUCLEOTIDE SEQUENCE</scope>
    <source>
        <strain evidence="9">CCMP147</strain>
    </source>
</reference>
<gene>
    <name evidence="9" type="ORF">TDUB1175_LOCUS24650</name>
</gene>
<feature type="region of interest" description="Disordered" evidence="7">
    <location>
        <begin position="197"/>
        <end position="250"/>
    </location>
</feature>
<dbReference type="AlphaFoldDB" id="A0A7R9ZHV6"/>
<feature type="region of interest" description="Disordered" evidence="7">
    <location>
        <begin position="330"/>
        <end position="360"/>
    </location>
</feature>
<dbReference type="Gene3D" id="3.40.630.30">
    <property type="match status" value="1"/>
</dbReference>
<dbReference type="InterPro" id="IPR001048">
    <property type="entry name" value="Asp/Glu/Uridylate_kinase"/>
</dbReference>
<evidence type="ECO:0000256" key="7">
    <source>
        <dbReference type="SAM" id="MobiDB-lite"/>
    </source>
</evidence>
<evidence type="ECO:0000259" key="8">
    <source>
        <dbReference type="PROSITE" id="PS51186"/>
    </source>
</evidence>
<dbReference type="HAMAP" id="MF_01105">
    <property type="entry name" value="N_acetyl_glu_synth"/>
    <property type="match status" value="1"/>
</dbReference>
<dbReference type="EC" id="2.3.1.1" evidence="3"/>
<comment type="similarity">
    <text evidence="2">Belongs to the acetyltransferase family. ArgA subfamily.</text>
</comment>
<evidence type="ECO:0000256" key="1">
    <source>
        <dbReference type="ARBA" id="ARBA00004925"/>
    </source>
</evidence>
<dbReference type="PROSITE" id="PS51186">
    <property type="entry name" value="GNAT"/>
    <property type="match status" value="1"/>
</dbReference>
<dbReference type="CDD" id="cd04301">
    <property type="entry name" value="NAT_SF"/>
    <property type="match status" value="1"/>
</dbReference>
<dbReference type="PANTHER" id="PTHR30602">
    <property type="entry name" value="AMINO-ACID ACETYLTRANSFERASE"/>
    <property type="match status" value="1"/>
</dbReference>
<keyword evidence="4" id="KW-0808">Transferase</keyword>
<dbReference type="GO" id="GO:0004042">
    <property type="term" value="F:L-glutamate N-acetyltransferase activity"/>
    <property type="evidence" value="ECO:0007669"/>
    <property type="project" value="InterPro"/>
</dbReference>
<dbReference type="EMBL" id="HBED01048921">
    <property type="protein sequence ID" value="CAD8326230.1"/>
    <property type="molecule type" value="Transcribed_RNA"/>
</dbReference>
<comment type="pathway">
    <text evidence="1">Amino-acid biosynthesis; L-arginine biosynthesis; N(2)-acetyl-L-ornithine from L-glutamate: step 1/4.</text>
</comment>
<feature type="compositionally biased region" description="Low complexity" evidence="7">
    <location>
        <begin position="214"/>
        <end position="224"/>
    </location>
</feature>
<keyword evidence="5" id="KW-0012">Acyltransferase</keyword>
<name>A0A7R9ZHV6_9STRA</name>
<proteinExistence type="inferred from homology"/>
<evidence type="ECO:0000256" key="2">
    <source>
        <dbReference type="ARBA" id="ARBA00009145"/>
    </source>
</evidence>
<dbReference type="InterPro" id="IPR016181">
    <property type="entry name" value="Acyl_CoA_acyltransferase"/>
</dbReference>
<accession>A0A7R9ZHV6</accession>
<dbReference type="InterPro" id="IPR010167">
    <property type="entry name" value="NH2A_AcTrfase"/>
</dbReference>
<dbReference type="UniPathway" id="UPA00068">
    <property type="reaction ID" value="UER00106"/>
</dbReference>
<dbReference type="Pfam" id="PF00696">
    <property type="entry name" value="AA_kinase"/>
    <property type="match status" value="1"/>
</dbReference>
<evidence type="ECO:0000313" key="9">
    <source>
        <dbReference type="EMBL" id="CAD8326230.1"/>
    </source>
</evidence>
<evidence type="ECO:0000256" key="4">
    <source>
        <dbReference type="ARBA" id="ARBA00022679"/>
    </source>
</evidence>
<feature type="region of interest" description="Disordered" evidence="7">
    <location>
        <begin position="116"/>
        <end position="145"/>
    </location>
</feature>
<dbReference type="GO" id="GO:0005737">
    <property type="term" value="C:cytoplasm"/>
    <property type="evidence" value="ECO:0007669"/>
    <property type="project" value="InterPro"/>
</dbReference>
<sequence>MSGGGAIVVPSSSRAKKRKIRKRFSCVAMTTACCAIAAGRRCGTMTALAFQRPSVASVFAGRGFGGIAHRNNERSVGGAAFAPAMENERFFRYRDAPVGSFRHHFLRPLSVSAHHGAADREAAAKSPKKTKQDGPPTPMRSPHSFVNDTMLVGKAISTSDNEAAAAAAAEVAGASVLAIDPATIEIVPISSSGEVSAAAEAEAETATEDRIQSDDTNGSTDSSNQYSIFDDKGKVTPSPAPNRAATNREPFEGPDFVNMFRGSAPYIANHRNTLVVYHVPGELLEWDGFPDLMDDIALTWLLGMKIVIVCGCRHQIDKRMREGVAVGRADDLEQNNNEGGERRTMGASDEGGGRRTTAFRDTVRNASVRVTDADTLRIVKEEAGYVRFEVERQLARALRAHGSPHAMWVEHGDQHKDSKGGGGGGVSGADGNVVSGNFYSAQPFGVIDGVDYMYTGFPRRVEVEKIRGVHASNDIVLLTSLGVSPSGEIFNVNSESLAANAAGALGASKVIYFAVRGTALVKNGDSSSVGGNKKIVQHLRLSDARNLLRHYRVKIHKRGFASVDDRGIEDSGTGGETSVDEAVNGEEAINNSVPDAVRKSRSSPAVTESLLKIGWATSALERGVKRAHIIAPTNGALLQELYTRDGSGTLISRDLYEGIRSADVNDVAGIYDLVDPLVRMGTLVPRPRSVMEKDIRSYYVYTRDDLIVATGQLKLFEDGHAEIGCLVVSRDYRSQGRGDAMLGYLERLCLQCGATKVFVLSTQTMEWFVERGFKEVTVDALPPSRRAVYNYDRRSKIYMKKIDGDRDLDAAELWWNR</sequence>
<dbReference type="SUPFAM" id="SSF55729">
    <property type="entry name" value="Acyl-CoA N-acyltransferases (Nat)"/>
    <property type="match status" value="1"/>
</dbReference>
<feature type="domain" description="N-acetyltransferase" evidence="8">
    <location>
        <begin position="657"/>
        <end position="804"/>
    </location>
</feature>
<dbReference type="Pfam" id="PF00583">
    <property type="entry name" value="Acetyltransf_1"/>
    <property type="match status" value="1"/>
</dbReference>
<feature type="region of interest" description="Disordered" evidence="7">
    <location>
        <begin position="566"/>
        <end position="601"/>
    </location>
</feature>
<evidence type="ECO:0000256" key="3">
    <source>
        <dbReference type="ARBA" id="ARBA00012697"/>
    </source>
</evidence>
<protein>
    <recommendedName>
        <fullName evidence="3">amino-acid N-acetyltransferase</fullName>
        <ecNumber evidence="3">2.3.1.1</ecNumber>
    </recommendedName>
</protein>
<dbReference type="PANTHER" id="PTHR30602:SF12">
    <property type="entry name" value="AMINO-ACID ACETYLTRANSFERASE NAGS1, CHLOROPLASTIC-RELATED"/>
    <property type="match status" value="1"/>
</dbReference>
<comment type="catalytic activity">
    <reaction evidence="6">
        <text>L-glutamate + acetyl-CoA = N-acetyl-L-glutamate + CoA + H(+)</text>
        <dbReference type="Rhea" id="RHEA:24292"/>
        <dbReference type="ChEBI" id="CHEBI:15378"/>
        <dbReference type="ChEBI" id="CHEBI:29985"/>
        <dbReference type="ChEBI" id="CHEBI:44337"/>
        <dbReference type="ChEBI" id="CHEBI:57287"/>
        <dbReference type="ChEBI" id="CHEBI:57288"/>
        <dbReference type="EC" id="2.3.1.1"/>
    </reaction>
</comment>
<evidence type="ECO:0000256" key="5">
    <source>
        <dbReference type="ARBA" id="ARBA00023315"/>
    </source>
</evidence>
<organism evidence="9">
    <name type="scientific">Pseudictyota dubia</name>
    <dbReference type="NCBI Taxonomy" id="2749911"/>
    <lineage>
        <taxon>Eukaryota</taxon>
        <taxon>Sar</taxon>
        <taxon>Stramenopiles</taxon>
        <taxon>Ochrophyta</taxon>
        <taxon>Bacillariophyta</taxon>
        <taxon>Mediophyceae</taxon>
        <taxon>Biddulphiophycidae</taxon>
        <taxon>Eupodiscales</taxon>
        <taxon>Odontellaceae</taxon>
        <taxon>Pseudictyota</taxon>
    </lineage>
</organism>
<dbReference type="GO" id="GO:0006526">
    <property type="term" value="P:L-arginine biosynthetic process"/>
    <property type="evidence" value="ECO:0007669"/>
    <property type="project" value="UniProtKB-UniPathway"/>
</dbReference>
<dbReference type="InterPro" id="IPR036393">
    <property type="entry name" value="AceGlu_kinase-like_sf"/>
</dbReference>